<dbReference type="STRING" id="1676925.ENSPKIP00000009368"/>
<evidence type="ECO:0000256" key="4">
    <source>
        <dbReference type="ARBA" id="ARBA00044235"/>
    </source>
</evidence>
<keyword evidence="6" id="KW-1185">Reference proteome</keyword>
<evidence type="ECO:0000256" key="3">
    <source>
        <dbReference type="ARBA" id="ARBA00044072"/>
    </source>
</evidence>
<reference evidence="5" key="2">
    <citation type="submission" date="2025-09" db="UniProtKB">
        <authorList>
            <consortium name="Ensembl"/>
        </authorList>
    </citation>
    <scope>IDENTIFICATION</scope>
</reference>
<dbReference type="Ensembl" id="ENSPKIT00000033473.1">
    <property type="protein sequence ID" value="ENSPKIP00000009368.1"/>
    <property type="gene ID" value="ENSPKIG00000024499.1"/>
</dbReference>
<dbReference type="PANTHER" id="PTHR28052:SF1">
    <property type="entry name" value="UPF0545 PROTEIN C22ORF39"/>
    <property type="match status" value="1"/>
</dbReference>
<dbReference type="Proteomes" id="UP000261540">
    <property type="component" value="Unplaced"/>
</dbReference>
<comment type="similarity">
    <text evidence="1">Belongs to the UPF0545 family.</text>
</comment>
<name>A0A3B3QTA0_9TELE</name>
<evidence type="ECO:0000313" key="6">
    <source>
        <dbReference type="Proteomes" id="UP000261540"/>
    </source>
</evidence>
<reference evidence="5" key="1">
    <citation type="submission" date="2025-08" db="UniProtKB">
        <authorList>
            <consortium name="Ensembl"/>
        </authorList>
    </citation>
    <scope>IDENTIFICATION</scope>
</reference>
<dbReference type="GeneTree" id="ENSGT00390000002511"/>
<sequence>MKISLITTAGKKIIRAGPVLSECLIGSYTMRLKCIRFRLTSKELPRMTATNAVWRPPRMCDDYWNEFNHCKSLWNRFYQYYTFGTIPACQQWKDDYKACREWEKRHNAEAKELLQQSERARVAAQSKFAPVWKLRQKPPEDWHLPLNQEKPEEP</sequence>
<protein>
    <recommendedName>
        <fullName evidence="3">Synaptic plasticity regulator PANTS</fullName>
    </recommendedName>
    <alternativeName>
        <fullName evidence="4">Plasticity-associated neural transcript short</fullName>
    </alternativeName>
</protein>
<comment type="subcellular location">
    <subcellularLocation>
        <location evidence="2">Synaptic cleft</location>
    </subcellularLocation>
</comment>
<accession>A0A3B3QTA0</accession>
<evidence type="ECO:0000313" key="5">
    <source>
        <dbReference type="Ensembl" id="ENSPKIP00000009368.1"/>
    </source>
</evidence>
<proteinExistence type="inferred from homology"/>
<evidence type="ECO:0000256" key="2">
    <source>
        <dbReference type="ARBA" id="ARBA00043942"/>
    </source>
</evidence>
<dbReference type="AlphaFoldDB" id="A0A3B3QTA0"/>
<dbReference type="GO" id="GO:0043083">
    <property type="term" value="C:synaptic cleft"/>
    <property type="evidence" value="ECO:0007669"/>
    <property type="project" value="UniProtKB-SubCell"/>
</dbReference>
<dbReference type="PANTHER" id="PTHR28052">
    <property type="entry name" value="UPF0545 PROTEIN C22ORF39"/>
    <property type="match status" value="1"/>
</dbReference>
<evidence type="ECO:0000256" key="1">
    <source>
        <dbReference type="ARBA" id="ARBA00006412"/>
    </source>
</evidence>
<dbReference type="InterPro" id="IPR021475">
    <property type="entry name" value="Pants/Emi1-like"/>
</dbReference>
<organism evidence="5 6">
    <name type="scientific">Paramormyrops kingsleyae</name>
    <dbReference type="NCBI Taxonomy" id="1676925"/>
    <lineage>
        <taxon>Eukaryota</taxon>
        <taxon>Metazoa</taxon>
        <taxon>Chordata</taxon>
        <taxon>Craniata</taxon>
        <taxon>Vertebrata</taxon>
        <taxon>Euteleostomi</taxon>
        <taxon>Actinopterygii</taxon>
        <taxon>Neopterygii</taxon>
        <taxon>Teleostei</taxon>
        <taxon>Osteoglossocephala</taxon>
        <taxon>Osteoglossomorpha</taxon>
        <taxon>Osteoglossiformes</taxon>
        <taxon>Mormyridae</taxon>
        <taxon>Paramormyrops</taxon>
    </lineage>
</organism>
<dbReference type="Pfam" id="PF11326">
    <property type="entry name" value="PANTS-like"/>
    <property type="match status" value="1"/>
</dbReference>